<evidence type="ECO:0000256" key="1">
    <source>
        <dbReference type="SAM" id="MobiDB-lite"/>
    </source>
</evidence>
<protein>
    <submittedName>
        <fullName evidence="2">Uncharacterized protein</fullName>
    </submittedName>
</protein>
<reference evidence="2" key="1">
    <citation type="submission" date="2013-07" db="EMBL/GenBank/DDBJ databases">
        <title>The genome of an arbuscular mycorrhizal fungus provides insights into the evolution of the oldest plant symbiosis.</title>
        <authorList>
            <consortium name="DOE Joint Genome Institute"/>
            <person name="Tisserant E."/>
            <person name="Malbreil M."/>
            <person name="Kuo A."/>
            <person name="Kohler A."/>
            <person name="Symeonidi A."/>
            <person name="Balestrini R."/>
            <person name="Charron P."/>
            <person name="Duensing N."/>
            <person name="Frei-dit-Frey N."/>
            <person name="Gianinazzi-Pearson V."/>
            <person name="Gilbert B."/>
            <person name="Handa Y."/>
            <person name="Hijri M."/>
            <person name="Kaul R."/>
            <person name="Kawaguchi M."/>
            <person name="Krajinski F."/>
            <person name="Lammers P."/>
            <person name="Lapierre D."/>
            <person name="Masclaux F.G."/>
            <person name="Murat C."/>
            <person name="Morin E."/>
            <person name="Ndikumana S."/>
            <person name="Pagni M."/>
            <person name="Petitpierre D."/>
            <person name="Requena N."/>
            <person name="Rosikiewicz P."/>
            <person name="Riley R."/>
            <person name="Saito K."/>
            <person name="San Clemente H."/>
            <person name="Shapiro H."/>
            <person name="van Tuinen D."/>
            <person name="Becard G."/>
            <person name="Bonfante P."/>
            <person name="Paszkowski U."/>
            <person name="Shachar-Hill Y."/>
            <person name="Young J.P."/>
            <person name="Sanders I.R."/>
            <person name="Henrissat B."/>
            <person name="Rensing S.A."/>
            <person name="Grigoriev I.V."/>
            <person name="Corradi N."/>
            <person name="Roux C."/>
            <person name="Martin F."/>
        </authorList>
    </citation>
    <scope>NUCLEOTIDE SEQUENCE</scope>
    <source>
        <strain evidence="2">DAOM 197198</strain>
    </source>
</reference>
<evidence type="ECO:0000313" key="2">
    <source>
        <dbReference type="EMBL" id="ESA03058.1"/>
    </source>
</evidence>
<gene>
    <name evidence="2" type="ORF">GLOINDRAFT_5908</name>
</gene>
<name>U9T9T1_RHIID</name>
<sequence>MTDEHQPSKKIAATGTERGPSGLYINTKVREFITCNECSKVRCLFSGRQLIEQDGLEIQHAIENWPYTCGSTVFSQDHNLFDKSILIGATIVDQQMIYRTSRIH</sequence>
<proteinExistence type="predicted"/>
<accession>U9T9T1</accession>
<dbReference type="EMBL" id="KI295258">
    <property type="protein sequence ID" value="ESA03058.1"/>
    <property type="molecule type" value="Genomic_DNA"/>
</dbReference>
<organism evidence="2">
    <name type="scientific">Rhizophagus irregularis (strain DAOM 181602 / DAOM 197198 / MUCL 43194)</name>
    <name type="common">Arbuscular mycorrhizal fungus</name>
    <name type="synonym">Glomus intraradices</name>
    <dbReference type="NCBI Taxonomy" id="747089"/>
    <lineage>
        <taxon>Eukaryota</taxon>
        <taxon>Fungi</taxon>
        <taxon>Fungi incertae sedis</taxon>
        <taxon>Mucoromycota</taxon>
        <taxon>Glomeromycotina</taxon>
        <taxon>Glomeromycetes</taxon>
        <taxon>Glomerales</taxon>
        <taxon>Glomeraceae</taxon>
        <taxon>Rhizophagus</taxon>
    </lineage>
</organism>
<dbReference type="AlphaFoldDB" id="U9T9T1"/>
<dbReference type="HOGENOM" id="CLU_2251488_0_0_1"/>
<feature type="region of interest" description="Disordered" evidence="1">
    <location>
        <begin position="1"/>
        <end position="20"/>
    </location>
</feature>
<dbReference type="VEuPathDB" id="FungiDB:RhiirFUN_005487"/>